<evidence type="ECO:0000313" key="2">
    <source>
        <dbReference type="Proteomes" id="UP001234297"/>
    </source>
</evidence>
<name>A0ACC2L6S1_PERAE</name>
<dbReference type="Proteomes" id="UP001234297">
    <property type="component" value="Chromosome 7"/>
</dbReference>
<accession>A0ACC2L6S1</accession>
<organism evidence="1 2">
    <name type="scientific">Persea americana</name>
    <name type="common">Avocado</name>
    <dbReference type="NCBI Taxonomy" id="3435"/>
    <lineage>
        <taxon>Eukaryota</taxon>
        <taxon>Viridiplantae</taxon>
        <taxon>Streptophyta</taxon>
        <taxon>Embryophyta</taxon>
        <taxon>Tracheophyta</taxon>
        <taxon>Spermatophyta</taxon>
        <taxon>Magnoliopsida</taxon>
        <taxon>Magnoliidae</taxon>
        <taxon>Laurales</taxon>
        <taxon>Lauraceae</taxon>
        <taxon>Persea</taxon>
    </lineage>
</organism>
<keyword evidence="2" id="KW-1185">Reference proteome</keyword>
<protein>
    <submittedName>
        <fullName evidence="1">Uncharacterized protein</fullName>
    </submittedName>
</protein>
<evidence type="ECO:0000313" key="1">
    <source>
        <dbReference type="EMBL" id="KAJ8629050.1"/>
    </source>
</evidence>
<proteinExistence type="predicted"/>
<sequence length="158" mass="17624">MRGTMGYLAPEWISGVSITSKADVYSYGKMLLEIISGIRNSKNTKGSHDGRFMFFPVWASIKLNEGEILSILDTRLEGKADMEELDRACRVACWCIQEHEECRPSMRLVVQILEGVQQIGIPPIPNHLVGILEDESTVFNSDSSLICDSEVGNKYPTV</sequence>
<comment type="caution">
    <text evidence="1">The sequence shown here is derived from an EMBL/GenBank/DDBJ whole genome shotgun (WGS) entry which is preliminary data.</text>
</comment>
<dbReference type="EMBL" id="CM056815">
    <property type="protein sequence ID" value="KAJ8629050.1"/>
    <property type="molecule type" value="Genomic_DNA"/>
</dbReference>
<gene>
    <name evidence="1" type="ORF">MRB53_022373</name>
</gene>
<reference evidence="1 2" key="1">
    <citation type="journal article" date="2022" name="Hortic Res">
        <title>A haplotype resolved chromosomal level avocado genome allows analysis of novel avocado genes.</title>
        <authorList>
            <person name="Nath O."/>
            <person name="Fletcher S.J."/>
            <person name="Hayward A."/>
            <person name="Shaw L.M."/>
            <person name="Masouleh A.K."/>
            <person name="Furtado A."/>
            <person name="Henry R.J."/>
            <person name="Mitter N."/>
        </authorList>
    </citation>
    <scope>NUCLEOTIDE SEQUENCE [LARGE SCALE GENOMIC DNA]</scope>
    <source>
        <strain evidence="2">cv. Hass</strain>
    </source>
</reference>